<keyword evidence="4" id="KW-0479">Metal-binding</keyword>
<dbReference type="SMART" id="SM00028">
    <property type="entry name" value="TPR"/>
    <property type="match status" value="3"/>
</dbReference>
<accession>A0A8B7PDR5</accession>
<feature type="domain" description="MYND-type" evidence="7">
    <location>
        <begin position="330"/>
        <end position="369"/>
    </location>
</feature>
<keyword evidence="2" id="KW-0808">Transferase</keyword>
<dbReference type="Gene3D" id="1.25.40.10">
    <property type="entry name" value="Tetratricopeptide repeat domain"/>
    <property type="match status" value="1"/>
</dbReference>
<keyword evidence="3" id="KW-0949">S-adenosyl-L-methionine</keyword>
<evidence type="ECO:0000313" key="8">
    <source>
        <dbReference type="Proteomes" id="UP000694843"/>
    </source>
</evidence>
<feature type="non-terminal residue" evidence="9">
    <location>
        <position position="498"/>
    </location>
</feature>
<dbReference type="SUPFAM" id="SSF144232">
    <property type="entry name" value="HIT/MYND zinc finger-like"/>
    <property type="match status" value="1"/>
</dbReference>
<evidence type="ECO:0000256" key="4">
    <source>
        <dbReference type="ARBA" id="ARBA00022723"/>
    </source>
</evidence>
<dbReference type="KEGG" id="hazt:108679919"/>
<dbReference type="GO" id="GO:0005634">
    <property type="term" value="C:nucleus"/>
    <property type="evidence" value="ECO:0007669"/>
    <property type="project" value="TreeGrafter"/>
</dbReference>
<dbReference type="SUPFAM" id="SSF82199">
    <property type="entry name" value="SET domain"/>
    <property type="match status" value="1"/>
</dbReference>
<keyword evidence="1" id="KW-0489">Methyltransferase</keyword>
<dbReference type="InterPro" id="IPR019734">
    <property type="entry name" value="TPR_rpt"/>
</dbReference>
<dbReference type="Proteomes" id="UP000694843">
    <property type="component" value="Unplaced"/>
</dbReference>
<gene>
    <name evidence="9" type="primary">LOC108679919</name>
</gene>
<name>A0A8B7PDR5_HYAAZ</name>
<evidence type="ECO:0000256" key="2">
    <source>
        <dbReference type="ARBA" id="ARBA00022679"/>
    </source>
</evidence>
<dbReference type="Pfam" id="PF01753">
    <property type="entry name" value="zf-MYND"/>
    <property type="match status" value="1"/>
</dbReference>
<dbReference type="GeneID" id="108679919"/>
<sequence length="498" mass="56061">MSDQKSRSITLNNLSLQPCIDKLTAAVLADEKQLQKFASATSLRQQVQILLKTFSHKPKVTIREAVFEIVKELSRFGDRDESKSEELAEESKMLGSKAFSQRLDAEALHLYNEALHLCPDCSPNLPLLYANRSAVLFHMKKYQECLDDINRALDSQYPKNLKHKVLVRRAQCLQLLGRNREASIAVQQARALCEDLAPAKTRDSYFSTLEALRVQFRDAQISTVAPELDERDLAVGVKTSLLHDETTKLDGLNDEMTDALNDYKRQILKYKLFKGSNPQINFMSNALEMREDAIEGRHVVSKRAIKAGSTLFIERPFAYMLLPKFHSTYCYNCITFLKDIPIPCKNCRIVVFCSAACRSQAHPWHRLDCCRLTLTSAGGMAQLALRAVAVAGWPVCSAVMKESPDAGSDEKYNKYTPIARYRALYRLVHHIDKSPVEEQIQYCLASIILATALQNKLEALNPSATLASDKPRTGRLPEGWGTLDEVAALLFRHIGQLV</sequence>
<keyword evidence="5" id="KW-0863">Zinc-finger</keyword>
<proteinExistence type="predicted"/>
<dbReference type="OrthoDB" id="62495at2759"/>
<evidence type="ECO:0000259" key="7">
    <source>
        <dbReference type="Pfam" id="PF01753"/>
    </source>
</evidence>
<evidence type="ECO:0000256" key="6">
    <source>
        <dbReference type="ARBA" id="ARBA00022833"/>
    </source>
</evidence>
<dbReference type="RefSeq" id="XP_018024150.2">
    <property type="nucleotide sequence ID" value="XM_018168661.2"/>
</dbReference>
<organism evidence="8 9">
    <name type="scientific">Hyalella azteca</name>
    <name type="common">Amphipod</name>
    <dbReference type="NCBI Taxonomy" id="294128"/>
    <lineage>
        <taxon>Eukaryota</taxon>
        <taxon>Metazoa</taxon>
        <taxon>Ecdysozoa</taxon>
        <taxon>Arthropoda</taxon>
        <taxon>Crustacea</taxon>
        <taxon>Multicrustacea</taxon>
        <taxon>Malacostraca</taxon>
        <taxon>Eumalacostraca</taxon>
        <taxon>Peracarida</taxon>
        <taxon>Amphipoda</taxon>
        <taxon>Senticaudata</taxon>
        <taxon>Talitrida</taxon>
        <taxon>Talitroidea</taxon>
        <taxon>Hyalellidae</taxon>
        <taxon>Hyalella</taxon>
    </lineage>
</organism>
<dbReference type="PANTHER" id="PTHR46165">
    <property type="entry name" value="SET AND MYND DOMAIN-CONTAINING PROTEIN 4"/>
    <property type="match status" value="1"/>
</dbReference>
<dbReference type="InterPro" id="IPR046341">
    <property type="entry name" value="SET_dom_sf"/>
</dbReference>
<dbReference type="InterPro" id="IPR011990">
    <property type="entry name" value="TPR-like_helical_dom_sf"/>
</dbReference>
<dbReference type="GO" id="GO:0005737">
    <property type="term" value="C:cytoplasm"/>
    <property type="evidence" value="ECO:0007669"/>
    <property type="project" value="TreeGrafter"/>
</dbReference>
<reference evidence="9" key="1">
    <citation type="submission" date="2025-08" db="UniProtKB">
        <authorList>
            <consortium name="RefSeq"/>
        </authorList>
    </citation>
    <scope>IDENTIFICATION</scope>
</reference>
<dbReference type="PANTHER" id="PTHR46165:SF2">
    <property type="entry name" value="SET AND MYND DOMAIN-CONTAINING PROTEIN 4"/>
    <property type="match status" value="1"/>
</dbReference>
<evidence type="ECO:0000256" key="1">
    <source>
        <dbReference type="ARBA" id="ARBA00022603"/>
    </source>
</evidence>
<dbReference type="InterPro" id="IPR002893">
    <property type="entry name" value="Znf_MYND"/>
</dbReference>
<dbReference type="GO" id="GO:0008168">
    <property type="term" value="F:methyltransferase activity"/>
    <property type="evidence" value="ECO:0007669"/>
    <property type="project" value="UniProtKB-KW"/>
</dbReference>
<dbReference type="Gene3D" id="6.10.140.2220">
    <property type="match status" value="1"/>
</dbReference>
<evidence type="ECO:0000256" key="5">
    <source>
        <dbReference type="ARBA" id="ARBA00022771"/>
    </source>
</evidence>
<dbReference type="Gene3D" id="1.10.220.160">
    <property type="match status" value="1"/>
</dbReference>
<evidence type="ECO:0000256" key="3">
    <source>
        <dbReference type="ARBA" id="ARBA00022691"/>
    </source>
</evidence>
<dbReference type="GO" id="GO:0008270">
    <property type="term" value="F:zinc ion binding"/>
    <property type="evidence" value="ECO:0007669"/>
    <property type="project" value="UniProtKB-KW"/>
</dbReference>
<protein>
    <submittedName>
        <fullName evidence="9">SET and MYND domain-containing protein 4</fullName>
    </submittedName>
</protein>
<keyword evidence="8" id="KW-1185">Reference proteome</keyword>
<dbReference type="Gene3D" id="2.170.270.10">
    <property type="entry name" value="SET domain"/>
    <property type="match status" value="1"/>
</dbReference>
<dbReference type="GO" id="GO:0032259">
    <property type="term" value="P:methylation"/>
    <property type="evidence" value="ECO:0007669"/>
    <property type="project" value="UniProtKB-KW"/>
</dbReference>
<dbReference type="AlphaFoldDB" id="A0A8B7PDR5"/>
<dbReference type="InterPro" id="IPR052097">
    <property type="entry name" value="SET-MYND_domain_protein"/>
</dbReference>
<dbReference type="SUPFAM" id="SSF48452">
    <property type="entry name" value="TPR-like"/>
    <property type="match status" value="1"/>
</dbReference>
<evidence type="ECO:0000313" key="9">
    <source>
        <dbReference type="RefSeq" id="XP_018024150.2"/>
    </source>
</evidence>
<dbReference type="GO" id="GO:0042826">
    <property type="term" value="F:histone deacetylase binding"/>
    <property type="evidence" value="ECO:0007669"/>
    <property type="project" value="TreeGrafter"/>
</dbReference>
<keyword evidence="6" id="KW-0862">Zinc</keyword>